<reference evidence="1 2" key="1">
    <citation type="journal article" date="2021" name="BMC Genomics">
        <title>Datura genome reveals duplications of psychoactive alkaloid biosynthetic genes and high mutation rate following tissue culture.</title>
        <authorList>
            <person name="Rajewski A."/>
            <person name="Carter-House D."/>
            <person name="Stajich J."/>
            <person name="Litt A."/>
        </authorList>
    </citation>
    <scope>NUCLEOTIDE SEQUENCE [LARGE SCALE GENOMIC DNA]</scope>
    <source>
        <strain evidence="1">AR-01</strain>
    </source>
</reference>
<accession>A0ABS8V990</accession>
<evidence type="ECO:0000313" key="1">
    <source>
        <dbReference type="EMBL" id="MCD9643472.1"/>
    </source>
</evidence>
<protein>
    <submittedName>
        <fullName evidence="1">Uncharacterized protein</fullName>
    </submittedName>
</protein>
<name>A0ABS8V990_DATST</name>
<organism evidence="1 2">
    <name type="scientific">Datura stramonium</name>
    <name type="common">Jimsonweed</name>
    <name type="synonym">Common thornapple</name>
    <dbReference type="NCBI Taxonomy" id="4076"/>
    <lineage>
        <taxon>Eukaryota</taxon>
        <taxon>Viridiplantae</taxon>
        <taxon>Streptophyta</taxon>
        <taxon>Embryophyta</taxon>
        <taxon>Tracheophyta</taxon>
        <taxon>Spermatophyta</taxon>
        <taxon>Magnoliopsida</taxon>
        <taxon>eudicotyledons</taxon>
        <taxon>Gunneridae</taxon>
        <taxon>Pentapetalae</taxon>
        <taxon>asterids</taxon>
        <taxon>lamiids</taxon>
        <taxon>Solanales</taxon>
        <taxon>Solanaceae</taxon>
        <taxon>Solanoideae</taxon>
        <taxon>Datureae</taxon>
        <taxon>Datura</taxon>
    </lineage>
</organism>
<dbReference type="Proteomes" id="UP000823775">
    <property type="component" value="Unassembled WGS sequence"/>
</dbReference>
<dbReference type="EMBL" id="JACEIK010003894">
    <property type="protein sequence ID" value="MCD9643472.1"/>
    <property type="molecule type" value="Genomic_DNA"/>
</dbReference>
<gene>
    <name evidence="1" type="ORF">HAX54_030981</name>
</gene>
<comment type="caution">
    <text evidence="1">The sequence shown here is derived from an EMBL/GenBank/DDBJ whole genome shotgun (WGS) entry which is preliminary data.</text>
</comment>
<proteinExistence type="predicted"/>
<sequence length="161" mass="17116">MTDHAAKDLGQRCKPHPEIVERRVEMAGLDKGFRFNFASLCSSSSSQGISTGLSLVDPNGGTAGGGTSLCICAYPYLLRIFPFGPAGGTGGGGTSSDNLSSSKLAQGFHLILRWSQPWSVEDEPAACKLDLVVTAFALLMEFEILSSRNQNQKEAVSLFTL</sequence>
<evidence type="ECO:0000313" key="2">
    <source>
        <dbReference type="Proteomes" id="UP000823775"/>
    </source>
</evidence>
<keyword evidence="2" id="KW-1185">Reference proteome</keyword>